<evidence type="ECO:0000313" key="3">
    <source>
        <dbReference type="EMBL" id="MCQ8241285.1"/>
    </source>
</evidence>
<dbReference type="Gene3D" id="3.30.420.180">
    <property type="entry name" value="CobE/GbiG C-terminal domain"/>
    <property type="match status" value="1"/>
</dbReference>
<evidence type="ECO:0000313" key="4">
    <source>
        <dbReference type="Proteomes" id="UP001524547"/>
    </source>
</evidence>
<dbReference type="InterPro" id="IPR002750">
    <property type="entry name" value="CobE/GbiG_C"/>
</dbReference>
<dbReference type="EMBL" id="JAMZEJ010000006">
    <property type="protein sequence ID" value="MCQ8241285.1"/>
    <property type="molecule type" value="Genomic_DNA"/>
</dbReference>
<feature type="domain" description="CobE/GbiG C-terminal" evidence="2">
    <location>
        <begin position="39"/>
        <end position="163"/>
    </location>
</feature>
<reference evidence="3 4" key="1">
    <citation type="submission" date="2022-06" db="EMBL/GenBank/DDBJ databases">
        <title>Rhizosaccharibacter gen. nov. sp. nov. KSS12, endophytic bacteria isolated from sugarcane.</title>
        <authorList>
            <person name="Pitiwittayakul N."/>
        </authorList>
    </citation>
    <scope>NUCLEOTIDE SEQUENCE [LARGE SCALE GENOMIC DNA]</scope>
    <source>
        <strain evidence="3 4">KSS12</strain>
    </source>
</reference>
<sequence>MSTPPPSPPAIGSLGAGDGLDGVAIPEPGTRANAERRWYVGLGFRPGAETAALRAALRAALDAVAANGPGGDPPDRVVVAVPWFRDRHPALPAALSAFELEVEMVTEQALAAAQPRCSTRSARAVATVGIASVAEGCALAAAGATGKLWMPRRTADGVTWALAHVPGGVAPVGRG</sequence>
<dbReference type="InterPro" id="IPR036518">
    <property type="entry name" value="CobE/GbiG_C_sf"/>
</dbReference>
<dbReference type="Pfam" id="PF01890">
    <property type="entry name" value="CbiG_C"/>
    <property type="match status" value="1"/>
</dbReference>
<protein>
    <submittedName>
        <fullName evidence="3">Cobalamin biosynthesis protein</fullName>
    </submittedName>
</protein>
<organism evidence="3 4">
    <name type="scientific">Rhizosaccharibacter radicis</name>
    <dbReference type="NCBI Taxonomy" id="2782605"/>
    <lineage>
        <taxon>Bacteria</taxon>
        <taxon>Pseudomonadati</taxon>
        <taxon>Pseudomonadota</taxon>
        <taxon>Alphaproteobacteria</taxon>
        <taxon>Acetobacterales</taxon>
        <taxon>Acetobacteraceae</taxon>
        <taxon>Rhizosaccharibacter</taxon>
    </lineage>
</organism>
<proteinExistence type="predicted"/>
<evidence type="ECO:0000256" key="1">
    <source>
        <dbReference type="SAM" id="MobiDB-lite"/>
    </source>
</evidence>
<gene>
    <name evidence="3" type="ORF">NFI88_10590</name>
</gene>
<name>A0ABT1VY71_9PROT</name>
<dbReference type="Proteomes" id="UP001524547">
    <property type="component" value="Unassembled WGS sequence"/>
</dbReference>
<accession>A0ABT1VY71</accession>
<comment type="caution">
    <text evidence="3">The sequence shown here is derived from an EMBL/GenBank/DDBJ whole genome shotgun (WGS) entry which is preliminary data.</text>
</comment>
<keyword evidence="4" id="KW-1185">Reference proteome</keyword>
<dbReference type="RefSeq" id="WP_422920031.1">
    <property type="nucleotide sequence ID" value="NZ_JAMZEJ010000006.1"/>
</dbReference>
<evidence type="ECO:0000259" key="2">
    <source>
        <dbReference type="Pfam" id="PF01890"/>
    </source>
</evidence>
<dbReference type="SUPFAM" id="SSF159664">
    <property type="entry name" value="CobE/GbiG C-terminal domain-like"/>
    <property type="match status" value="1"/>
</dbReference>
<feature type="region of interest" description="Disordered" evidence="1">
    <location>
        <begin position="1"/>
        <end position="28"/>
    </location>
</feature>